<keyword evidence="2" id="KW-1185">Reference proteome</keyword>
<organism evidence="1 2">
    <name type="scientific">Algibacter mikhailovii</name>
    <dbReference type="NCBI Taxonomy" id="425498"/>
    <lineage>
        <taxon>Bacteria</taxon>
        <taxon>Pseudomonadati</taxon>
        <taxon>Bacteroidota</taxon>
        <taxon>Flavobacteriia</taxon>
        <taxon>Flavobacteriales</taxon>
        <taxon>Flavobacteriaceae</taxon>
        <taxon>Algibacter</taxon>
    </lineage>
</organism>
<sequence length="143" mass="16213">MLVMKKTILSKRHMILVVLLTFSCKIVAQDYENQFIWKSMHVTASAYNSLASQTNSNPNITAFLDSLTPGLKCIAVSRDLLNLGLKHNTPVKIEGLEGIYLVKDKMHSKWTKHIDIYMGVDVDAAINWGRKHVKIKYGRPKTN</sequence>
<proteinExistence type="predicted"/>
<comment type="caution">
    <text evidence="1">The sequence shown here is derived from an EMBL/GenBank/DDBJ whole genome shotgun (WGS) entry which is preliminary data.</text>
</comment>
<name>A0A918QT72_9FLAO</name>
<protein>
    <recommendedName>
        <fullName evidence="3">3D domain-containing protein</fullName>
    </recommendedName>
</protein>
<accession>A0A918QT72</accession>
<gene>
    <name evidence="1" type="ORF">GCM10007028_02690</name>
</gene>
<dbReference type="EMBL" id="BMWZ01000001">
    <property type="protein sequence ID" value="GGZ69187.1"/>
    <property type="molecule type" value="Genomic_DNA"/>
</dbReference>
<dbReference type="CDD" id="cd22784">
    <property type="entry name" value="DPBB_MltA_YuiC-like"/>
    <property type="match status" value="1"/>
</dbReference>
<reference evidence="1" key="1">
    <citation type="journal article" date="2014" name="Int. J. Syst. Evol. Microbiol.">
        <title>Complete genome sequence of Corynebacterium casei LMG S-19264T (=DSM 44701T), isolated from a smear-ripened cheese.</title>
        <authorList>
            <consortium name="US DOE Joint Genome Institute (JGI-PGF)"/>
            <person name="Walter F."/>
            <person name="Albersmeier A."/>
            <person name="Kalinowski J."/>
            <person name="Ruckert C."/>
        </authorList>
    </citation>
    <scope>NUCLEOTIDE SEQUENCE</scope>
    <source>
        <strain evidence="1">KCTC 12710</strain>
    </source>
</reference>
<dbReference type="PROSITE" id="PS51257">
    <property type="entry name" value="PROKAR_LIPOPROTEIN"/>
    <property type="match status" value="1"/>
</dbReference>
<evidence type="ECO:0000313" key="1">
    <source>
        <dbReference type="EMBL" id="GGZ69187.1"/>
    </source>
</evidence>
<dbReference type="AlphaFoldDB" id="A0A918QT72"/>
<reference evidence="1" key="2">
    <citation type="submission" date="2020-09" db="EMBL/GenBank/DDBJ databases">
        <authorList>
            <person name="Sun Q."/>
            <person name="Kim S."/>
        </authorList>
    </citation>
    <scope>NUCLEOTIDE SEQUENCE</scope>
    <source>
        <strain evidence="1">KCTC 12710</strain>
    </source>
</reference>
<evidence type="ECO:0008006" key="3">
    <source>
        <dbReference type="Google" id="ProtNLM"/>
    </source>
</evidence>
<evidence type="ECO:0000313" key="2">
    <source>
        <dbReference type="Proteomes" id="UP000636004"/>
    </source>
</evidence>
<dbReference type="Proteomes" id="UP000636004">
    <property type="component" value="Unassembled WGS sequence"/>
</dbReference>